<dbReference type="RefSeq" id="WP_382393992.1">
    <property type="nucleotide sequence ID" value="NZ_JBHTCQ010000002.1"/>
</dbReference>
<sequence length="219" mass="22387">MRIVIAGGHGKIARHLARQLAARGDMVLGIIRNPDHVPDLQQDGAHPVVLDLERAGVDELATIVTGADAVVFAAGAGPGSGAPRKDTVDRGAAVLLADAAQAAGVRRYLMVSSMGAATGGAGIEDEVFAAYQDAKKAADEDLMARDLDWTIIRPGRLTDGPGTGLVRLAAETGRGDVPREDVASVLRGALDDDSTVGLVAELVSGDDPVDVALSAVSRG</sequence>
<comment type="caution">
    <text evidence="2">The sequence shown here is derived from an EMBL/GenBank/DDBJ whole genome shotgun (WGS) entry which is preliminary data.</text>
</comment>
<keyword evidence="3" id="KW-1185">Reference proteome</keyword>
<dbReference type="Pfam" id="PF13460">
    <property type="entry name" value="NAD_binding_10"/>
    <property type="match status" value="1"/>
</dbReference>
<dbReference type="Gene3D" id="3.40.50.720">
    <property type="entry name" value="NAD(P)-binding Rossmann-like Domain"/>
    <property type="match status" value="1"/>
</dbReference>
<dbReference type="CDD" id="cd05243">
    <property type="entry name" value="SDR_a5"/>
    <property type="match status" value="1"/>
</dbReference>
<accession>A0ABW2Q7L5</accession>
<organism evidence="2 3">
    <name type="scientific">Georgenia alba</name>
    <dbReference type="NCBI Taxonomy" id="2233858"/>
    <lineage>
        <taxon>Bacteria</taxon>
        <taxon>Bacillati</taxon>
        <taxon>Actinomycetota</taxon>
        <taxon>Actinomycetes</taxon>
        <taxon>Micrococcales</taxon>
        <taxon>Bogoriellaceae</taxon>
        <taxon>Georgenia</taxon>
    </lineage>
</organism>
<reference evidence="3" key="1">
    <citation type="journal article" date="2019" name="Int. J. Syst. Evol. Microbiol.">
        <title>The Global Catalogue of Microorganisms (GCM) 10K type strain sequencing project: providing services to taxonomists for standard genome sequencing and annotation.</title>
        <authorList>
            <consortium name="The Broad Institute Genomics Platform"/>
            <consortium name="The Broad Institute Genome Sequencing Center for Infectious Disease"/>
            <person name="Wu L."/>
            <person name="Ma J."/>
        </authorList>
    </citation>
    <scope>NUCLEOTIDE SEQUENCE [LARGE SCALE GENOMIC DNA]</scope>
    <source>
        <strain evidence="3">JCM 1490</strain>
    </source>
</reference>
<dbReference type="InterPro" id="IPR036291">
    <property type="entry name" value="NAD(P)-bd_dom_sf"/>
</dbReference>
<dbReference type="PANTHER" id="PTHR15020:SF50">
    <property type="entry name" value="UPF0659 PROTEIN YMR090W"/>
    <property type="match status" value="1"/>
</dbReference>
<name>A0ABW2Q7L5_9MICO</name>
<evidence type="ECO:0000313" key="2">
    <source>
        <dbReference type="EMBL" id="MFC7405500.1"/>
    </source>
</evidence>
<dbReference type="InterPro" id="IPR016040">
    <property type="entry name" value="NAD(P)-bd_dom"/>
</dbReference>
<evidence type="ECO:0000259" key="1">
    <source>
        <dbReference type="Pfam" id="PF13460"/>
    </source>
</evidence>
<dbReference type="SUPFAM" id="SSF51735">
    <property type="entry name" value="NAD(P)-binding Rossmann-fold domains"/>
    <property type="match status" value="1"/>
</dbReference>
<feature type="domain" description="NAD(P)-binding" evidence="1">
    <location>
        <begin position="7"/>
        <end position="192"/>
    </location>
</feature>
<dbReference type="PANTHER" id="PTHR15020">
    <property type="entry name" value="FLAVIN REDUCTASE-RELATED"/>
    <property type="match status" value="1"/>
</dbReference>
<proteinExistence type="predicted"/>
<dbReference type="EMBL" id="JBHTCQ010000002">
    <property type="protein sequence ID" value="MFC7405500.1"/>
    <property type="molecule type" value="Genomic_DNA"/>
</dbReference>
<dbReference type="Proteomes" id="UP001596455">
    <property type="component" value="Unassembled WGS sequence"/>
</dbReference>
<evidence type="ECO:0000313" key="3">
    <source>
        <dbReference type="Proteomes" id="UP001596455"/>
    </source>
</evidence>
<gene>
    <name evidence="2" type="ORF">ACFQQL_10315</name>
</gene>
<protein>
    <submittedName>
        <fullName evidence="2">SDR family oxidoreductase</fullName>
    </submittedName>
</protein>